<gene>
    <name evidence="3" type="primary">BGLU17_1</name>
    <name evidence="3" type="ORF">CFP56_007253</name>
</gene>
<dbReference type="PANTHER" id="PTHR10353:SF44">
    <property type="entry name" value="BETA-GLUCOSIDASE 17"/>
    <property type="match status" value="1"/>
</dbReference>
<comment type="similarity">
    <text evidence="1 2">Belongs to the glycosyl hydrolase 1 family.</text>
</comment>
<reference evidence="3 4" key="1">
    <citation type="journal article" date="2018" name="Sci. Data">
        <title>The draft genome sequence of cork oak.</title>
        <authorList>
            <person name="Ramos A.M."/>
            <person name="Usie A."/>
            <person name="Barbosa P."/>
            <person name="Barros P.M."/>
            <person name="Capote T."/>
            <person name="Chaves I."/>
            <person name="Simoes F."/>
            <person name="Abreu I."/>
            <person name="Carrasquinho I."/>
            <person name="Faro C."/>
            <person name="Guimaraes J.B."/>
            <person name="Mendonca D."/>
            <person name="Nobrega F."/>
            <person name="Rodrigues L."/>
            <person name="Saibo N.J.M."/>
            <person name="Varela M.C."/>
            <person name="Egas C."/>
            <person name="Matos J."/>
            <person name="Miguel C.M."/>
            <person name="Oliveira M.M."/>
            <person name="Ricardo C.P."/>
            <person name="Goncalves S."/>
        </authorList>
    </citation>
    <scope>NUCLEOTIDE SEQUENCE [LARGE SCALE GENOMIC DNA]</scope>
    <source>
        <strain evidence="4">cv. HL8</strain>
    </source>
</reference>
<dbReference type="GO" id="GO:0005975">
    <property type="term" value="P:carbohydrate metabolic process"/>
    <property type="evidence" value="ECO:0007669"/>
    <property type="project" value="InterPro"/>
</dbReference>
<dbReference type="Proteomes" id="UP000237347">
    <property type="component" value="Unassembled WGS sequence"/>
</dbReference>
<dbReference type="InterPro" id="IPR017853">
    <property type="entry name" value="GH"/>
</dbReference>
<dbReference type="Gene3D" id="3.20.20.80">
    <property type="entry name" value="Glycosidases"/>
    <property type="match status" value="1"/>
</dbReference>
<dbReference type="Pfam" id="PF00232">
    <property type="entry name" value="Glyco_hydro_1"/>
    <property type="match status" value="1"/>
</dbReference>
<evidence type="ECO:0000313" key="3">
    <source>
        <dbReference type="EMBL" id="KAK7846933.1"/>
    </source>
</evidence>
<accession>A0AAW0L5H0</accession>
<comment type="caution">
    <text evidence="3">The sequence shown here is derived from an EMBL/GenBank/DDBJ whole genome shotgun (WGS) entry which is preliminary data.</text>
</comment>
<protein>
    <submittedName>
        <fullName evidence="3">Beta-glucosidase 17</fullName>
    </submittedName>
</protein>
<organism evidence="3 4">
    <name type="scientific">Quercus suber</name>
    <name type="common">Cork oak</name>
    <dbReference type="NCBI Taxonomy" id="58331"/>
    <lineage>
        <taxon>Eukaryota</taxon>
        <taxon>Viridiplantae</taxon>
        <taxon>Streptophyta</taxon>
        <taxon>Embryophyta</taxon>
        <taxon>Tracheophyta</taxon>
        <taxon>Spermatophyta</taxon>
        <taxon>Magnoliopsida</taxon>
        <taxon>eudicotyledons</taxon>
        <taxon>Gunneridae</taxon>
        <taxon>Pentapetalae</taxon>
        <taxon>rosids</taxon>
        <taxon>fabids</taxon>
        <taxon>Fagales</taxon>
        <taxon>Fagaceae</taxon>
        <taxon>Quercus</taxon>
    </lineage>
</organism>
<keyword evidence="4" id="KW-1185">Reference proteome</keyword>
<sequence>MALTGPYMWSGIVVWGRIPCFTKPISSTLGNWAFKDFPSPKRREIYLVQLCSCCGLFSLSLKYKSEDFPAGFIFGGASSAYQKFYGVITEKIADHSTGVIAENFYYHFKEDIALMKEIGLDFFRFSISWPRILPKGKLSGGVNQEGVTFYNNLINELLSQGLKPFITLFHWDVPQALEDEYGGFLSQNIASQMGEIGITVSSRWMLPKYQTVASTKAAFRGLDFLFGW</sequence>
<dbReference type="AlphaFoldDB" id="A0AAW0L5H0"/>
<dbReference type="EMBL" id="PKMF04000148">
    <property type="protein sequence ID" value="KAK7846933.1"/>
    <property type="molecule type" value="Genomic_DNA"/>
</dbReference>
<dbReference type="SUPFAM" id="SSF51445">
    <property type="entry name" value="(Trans)glycosidases"/>
    <property type="match status" value="1"/>
</dbReference>
<evidence type="ECO:0000256" key="2">
    <source>
        <dbReference type="RuleBase" id="RU003690"/>
    </source>
</evidence>
<proteinExistence type="inferred from homology"/>
<evidence type="ECO:0000313" key="4">
    <source>
        <dbReference type="Proteomes" id="UP000237347"/>
    </source>
</evidence>
<dbReference type="GO" id="GO:0008422">
    <property type="term" value="F:beta-glucosidase activity"/>
    <property type="evidence" value="ECO:0007669"/>
    <property type="project" value="TreeGrafter"/>
</dbReference>
<name>A0AAW0L5H0_QUESU</name>
<dbReference type="PANTHER" id="PTHR10353">
    <property type="entry name" value="GLYCOSYL HYDROLASE"/>
    <property type="match status" value="1"/>
</dbReference>
<evidence type="ECO:0000256" key="1">
    <source>
        <dbReference type="ARBA" id="ARBA00010838"/>
    </source>
</evidence>
<dbReference type="InterPro" id="IPR001360">
    <property type="entry name" value="Glyco_hydro_1"/>
</dbReference>